<sequence>MLWLQIGLIGTILLLNSLELAVRLIQMQSDTLKHKVALNHPNFRFVK</sequence>
<dbReference type="PATRIC" id="fig|1268635.3.peg.832"/>
<dbReference type="KEGG" id="lok:Loa_00828"/>
<evidence type="ECO:0000313" key="2">
    <source>
        <dbReference type="Proteomes" id="UP000018838"/>
    </source>
</evidence>
<dbReference type="STRING" id="1268635.Loa_00828"/>
<dbReference type="Proteomes" id="UP000018838">
    <property type="component" value="Chromosome"/>
</dbReference>
<dbReference type="HOGENOM" id="CLU_3169701_0_0_6"/>
<accession>W0BCI2</accession>
<dbReference type="EMBL" id="CP004006">
    <property type="protein sequence ID" value="AHE66396.1"/>
    <property type="molecule type" value="Genomic_DNA"/>
</dbReference>
<name>W0BCI2_9GAMM</name>
<evidence type="ECO:0000313" key="1">
    <source>
        <dbReference type="EMBL" id="AHE66396.1"/>
    </source>
</evidence>
<dbReference type="AlphaFoldDB" id="W0BCI2"/>
<keyword evidence="2" id="KW-1185">Reference proteome</keyword>
<reference evidence="1 2" key="1">
    <citation type="journal article" date="2013" name="Int. J. Med. Microbiol.">
        <title>Legionella oakridgensis ATCC 33761 genome sequence and phenotypic characterization reveals its replication capacity in amoebae.</title>
        <authorList>
            <person name="Brzuszkiewicz E."/>
            <person name="Schulz T."/>
            <person name="Rydzewski K."/>
            <person name="Daniel R."/>
            <person name="Gillmaier N."/>
            <person name="Dittmann C."/>
            <person name="Holland G."/>
            <person name="Schunder E."/>
            <person name="Lautner M."/>
            <person name="Eisenreich W."/>
            <person name="Luck C."/>
            <person name="Heuner K."/>
        </authorList>
    </citation>
    <scope>NUCLEOTIDE SEQUENCE [LARGE SCALE GENOMIC DNA]</scope>
    <source>
        <strain>OR-10</strain>
        <strain evidence="2">ATCC 33761</strain>
    </source>
</reference>
<organism evidence="1 2">
    <name type="scientific">Legionella oakridgensis ATCC 33761 = DSM 21215</name>
    <dbReference type="NCBI Taxonomy" id="1268635"/>
    <lineage>
        <taxon>Bacteria</taxon>
        <taxon>Pseudomonadati</taxon>
        <taxon>Pseudomonadota</taxon>
        <taxon>Gammaproteobacteria</taxon>
        <taxon>Legionellales</taxon>
        <taxon>Legionellaceae</taxon>
        <taxon>Legionella</taxon>
    </lineage>
</organism>
<proteinExistence type="predicted"/>
<gene>
    <name evidence="1" type="ORF">Loa_00828</name>
</gene>
<protein>
    <submittedName>
        <fullName evidence="1">Uncharacterized protein</fullName>
    </submittedName>
</protein>